<dbReference type="AlphaFoldDB" id="A0A914KLR9"/>
<accession>A0A914KLR9</accession>
<feature type="region of interest" description="Disordered" evidence="2">
    <location>
        <begin position="1"/>
        <end position="39"/>
    </location>
</feature>
<feature type="coiled-coil region" evidence="1">
    <location>
        <begin position="55"/>
        <end position="89"/>
    </location>
</feature>
<dbReference type="WBParaSite" id="Minc3s00024g01589">
    <property type="protein sequence ID" value="Minc3s00024g01589"/>
    <property type="gene ID" value="Minc3s00024g01589"/>
</dbReference>
<feature type="compositionally biased region" description="Low complexity" evidence="2">
    <location>
        <begin position="24"/>
        <end position="37"/>
    </location>
</feature>
<protein>
    <submittedName>
        <fullName evidence="4">Uncharacterized protein</fullName>
    </submittedName>
</protein>
<name>A0A914KLR9_MELIC</name>
<keyword evidence="3" id="KW-1185">Reference proteome</keyword>
<evidence type="ECO:0000256" key="1">
    <source>
        <dbReference type="SAM" id="Coils"/>
    </source>
</evidence>
<evidence type="ECO:0000313" key="4">
    <source>
        <dbReference type="WBParaSite" id="Minc3s00024g01589"/>
    </source>
</evidence>
<sequence length="298" mass="34106">MKQSDDRRCGTQQDYQSRDGAHDGSGASSSHGAHGSSQPEVILTEEAGNVDMEEFLRLKNNEIQMKEKMDKLLEENSKLLEKYSELNKCIELSRREGWTIMPNKVDKEIYTPSKFLDEAKECLKVYPPNLVQSSEKAWQGFASAVALFLKDLEVVEWGGSKFVGINLRSYSSTISMGYFLATMAAYFYSEFELSIAVGWAEDCYDNFNYCNLTHNLIEESIEEIENYIKKLNKLNNSRKFIAAHIAPFVEKGEYDQSTKMLYFNKKKAKDFICGVEYSFDLEFDEKKEEDGVASVLNK</sequence>
<reference evidence="4" key="1">
    <citation type="submission" date="2022-11" db="UniProtKB">
        <authorList>
            <consortium name="WormBaseParasite"/>
        </authorList>
    </citation>
    <scope>IDENTIFICATION</scope>
</reference>
<keyword evidence="1" id="KW-0175">Coiled coil</keyword>
<organism evidence="3 4">
    <name type="scientific">Meloidogyne incognita</name>
    <name type="common">Southern root-knot nematode worm</name>
    <name type="synonym">Oxyuris incognita</name>
    <dbReference type="NCBI Taxonomy" id="6306"/>
    <lineage>
        <taxon>Eukaryota</taxon>
        <taxon>Metazoa</taxon>
        <taxon>Ecdysozoa</taxon>
        <taxon>Nematoda</taxon>
        <taxon>Chromadorea</taxon>
        <taxon>Rhabditida</taxon>
        <taxon>Tylenchina</taxon>
        <taxon>Tylenchomorpha</taxon>
        <taxon>Tylenchoidea</taxon>
        <taxon>Meloidogynidae</taxon>
        <taxon>Meloidogyninae</taxon>
        <taxon>Meloidogyne</taxon>
        <taxon>Meloidogyne incognita group</taxon>
    </lineage>
</organism>
<proteinExistence type="predicted"/>
<evidence type="ECO:0000313" key="3">
    <source>
        <dbReference type="Proteomes" id="UP000887563"/>
    </source>
</evidence>
<evidence type="ECO:0000256" key="2">
    <source>
        <dbReference type="SAM" id="MobiDB-lite"/>
    </source>
</evidence>
<dbReference type="Proteomes" id="UP000887563">
    <property type="component" value="Unplaced"/>
</dbReference>